<dbReference type="Proteomes" id="UP000000268">
    <property type="component" value="Plasmid pREB2"/>
</dbReference>
<dbReference type="HOGENOM" id="CLU_3283154_0_0_3"/>
<protein>
    <submittedName>
        <fullName evidence="1">Uncharacterized protein</fullName>
    </submittedName>
</protein>
<dbReference type="EMBL" id="CP000839">
    <property type="protein sequence ID" value="ABW31838.1"/>
    <property type="molecule type" value="Genomic_DNA"/>
</dbReference>
<accession>A8ZM70</accession>
<sequence>MSKTVANTQLLRLTVLFFLIKKPQLISINNVGRNRANFFT</sequence>
<evidence type="ECO:0000313" key="2">
    <source>
        <dbReference type="Proteomes" id="UP000000268"/>
    </source>
</evidence>
<geneLocation type="plasmid" evidence="1 2">
    <name>pREB2</name>
</geneLocation>
<gene>
    <name evidence="1" type="ordered locus">AM1_B0113</name>
</gene>
<proteinExistence type="predicted"/>
<name>A8ZM70_ACAM1</name>
<keyword evidence="2" id="KW-1185">Reference proteome</keyword>
<reference evidence="1 2" key="1">
    <citation type="journal article" date="2008" name="Proc. Natl. Acad. Sci. U.S.A.">
        <title>Niche adaptation and genome expansion in the chlorophyll d-producing cyanobacterium Acaryochloris marina.</title>
        <authorList>
            <person name="Swingley W.D."/>
            <person name="Chen M."/>
            <person name="Cheung P.C."/>
            <person name="Conrad A.L."/>
            <person name="Dejesa L.C."/>
            <person name="Hao J."/>
            <person name="Honchak B.M."/>
            <person name="Karbach L.E."/>
            <person name="Kurdoglu A."/>
            <person name="Lahiri S."/>
            <person name="Mastrian S.D."/>
            <person name="Miyashita H."/>
            <person name="Page L."/>
            <person name="Ramakrishna P."/>
            <person name="Satoh S."/>
            <person name="Sattley W.M."/>
            <person name="Shimada Y."/>
            <person name="Taylor H.L."/>
            <person name="Tomo T."/>
            <person name="Tsuchiya T."/>
            <person name="Wang Z.T."/>
            <person name="Raymond J."/>
            <person name="Mimuro M."/>
            <person name="Blankenship R.E."/>
            <person name="Touchman J.W."/>
        </authorList>
    </citation>
    <scope>NUCLEOTIDE SEQUENCE [LARGE SCALE GENOMIC DNA]</scope>
    <source>
        <strain evidence="2">MBIC 11017</strain>
        <plasmid evidence="2">Plasmid pREB2</plasmid>
    </source>
</reference>
<dbReference type="KEGG" id="amr:AM1_B0113"/>
<organism evidence="1 2">
    <name type="scientific">Acaryochloris marina (strain MBIC 11017)</name>
    <dbReference type="NCBI Taxonomy" id="329726"/>
    <lineage>
        <taxon>Bacteria</taxon>
        <taxon>Bacillati</taxon>
        <taxon>Cyanobacteriota</taxon>
        <taxon>Cyanophyceae</taxon>
        <taxon>Acaryochloridales</taxon>
        <taxon>Acaryochloridaceae</taxon>
        <taxon>Acaryochloris</taxon>
    </lineage>
</organism>
<dbReference type="AlphaFoldDB" id="A8ZM70"/>
<evidence type="ECO:0000313" key="1">
    <source>
        <dbReference type="EMBL" id="ABW31838.1"/>
    </source>
</evidence>
<keyword evidence="1" id="KW-0614">Plasmid</keyword>